<accession>A0A934RB71</accession>
<evidence type="ECO:0000313" key="1">
    <source>
        <dbReference type="EMBL" id="MBK1827812.1"/>
    </source>
</evidence>
<dbReference type="RefSeq" id="WP_200279952.1">
    <property type="nucleotide sequence ID" value="NZ_JAENII010000009.1"/>
</dbReference>
<reference evidence="1" key="1">
    <citation type="submission" date="2021-01" db="EMBL/GenBank/DDBJ databases">
        <title>Modified the classification status of verrucomicrobia.</title>
        <authorList>
            <person name="Feng X."/>
        </authorList>
    </citation>
    <scope>NUCLEOTIDE SEQUENCE</scope>
    <source>
        <strain evidence="1">KCTC 22201</strain>
    </source>
</reference>
<dbReference type="GO" id="GO:0008168">
    <property type="term" value="F:methyltransferase activity"/>
    <property type="evidence" value="ECO:0007669"/>
    <property type="project" value="UniProtKB-KW"/>
</dbReference>
<gene>
    <name evidence="1" type="ORF">JIN81_12345</name>
</gene>
<dbReference type="Pfam" id="PF13578">
    <property type="entry name" value="Methyltransf_24"/>
    <property type="match status" value="1"/>
</dbReference>
<dbReference type="Gene3D" id="3.40.50.150">
    <property type="entry name" value="Vaccinia Virus protein VP39"/>
    <property type="match status" value="1"/>
</dbReference>
<sequence>MNTVLKRSLLKIPFAPSVAAVLGLGGARLRALSDLPKRGVGAEIGVHIGDFSDAILSVAKPKKLHLIDPWKCFESEEYGSSWYGNRVDQNTMDERYSEVCERFKDGITKGRLEVHRNESRIALGELENNSLDFVYIDGDHTYEGVKGDLELSLEKVKVGGVITGDDYGPGSWWEGGVKRAVDEFGWNESVKLLWIEGTQFFFRKCK</sequence>
<keyword evidence="1" id="KW-0489">Methyltransferase</keyword>
<keyword evidence="2" id="KW-1185">Reference proteome</keyword>
<dbReference type="AlphaFoldDB" id="A0A934RB71"/>
<dbReference type="GO" id="GO:0032259">
    <property type="term" value="P:methylation"/>
    <property type="evidence" value="ECO:0007669"/>
    <property type="project" value="UniProtKB-KW"/>
</dbReference>
<dbReference type="InterPro" id="IPR029063">
    <property type="entry name" value="SAM-dependent_MTases_sf"/>
</dbReference>
<proteinExistence type="predicted"/>
<protein>
    <submittedName>
        <fullName evidence="1">Class I SAM-dependent methyltransferase</fullName>
    </submittedName>
</protein>
<dbReference type="Proteomes" id="UP000658278">
    <property type="component" value="Unassembled WGS sequence"/>
</dbReference>
<name>A0A934RB71_9BACT</name>
<evidence type="ECO:0000313" key="2">
    <source>
        <dbReference type="Proteomes" id="UP000658278"/>
    </source>
</evidence>
<dbReference type="EMBL" id="JAENII010000009">
    <property type="protein sequence ID" value="MBK1827812.1"/>
    <property type="molecule type" value="Genomic_DNA"/>
</dbReference>
<organism evidence="1 2">
    <name type="scientific">Haloferula rosea</name>
    <dbReference type="NCBI Taxonomy" id="490093"/>
    <lineage>
        <taxon>Bacteria</taxon>
        <taxon>Pseudomonadati</taxon>
        <taxon>Verrucomicrobiota</taxon>
        <taxon>Verrucomicrobiia</taxon>
        <taxon>Verrucomicrobiales</taxon>
        <taxon>Verrucomicrobiaceae</taxon>
        <taxon>Haloferula</taxon>
    </lineage>
</organism>
<dbReference type="SUPFAM" id="SSF53335">
    <property type="entry name" value="S-adenosyl-L-methionine-dependent methyltransferases"/>
    <property type="match status" value="1"/>
</dbReference>
<keyword evidence="1" id="KW-0808">Transferase</keyword>
<comment type="caution">
    <text evidence="1">The sequence shown here is derived from an EMBL/GenBank/DDBJ whole genome shotgun (WGS) entry which is preliminary data.</text>
</comment>